<dbReference type="InterPro" id="IPR016181">
    <property type="entry name" value="Acyl_CoA_acyltransferase"/>
</dbReference>
<dbReference type="InterPro" id="IPR000182">
    <property type="entry name" value="GNAT_dom"/>
</dbReference>
<dbReference type="AlphaFoldDB" id="A0A926XXY9"/>
<dbReference type="RefSeq" id="WP_190888069.1">
    <property type="nucleotide sequence ID" value="NZ_JACWZY010000013.1"/>
</dbReference>
<dbReference type="SUPFAM" id="SSF55729">
    <property type="entry name" value="Acyl-CoA N-acyltransferases (Nat)"/>
    <property type="match status" value="1"/>
</dbReference>
<dbReference type="Pfam" id="PF13508">
    <property type="entry name" value="Acetyltransf_7"/>
    <property type="match status" value="1"/>
</dbReference>
<dbReference type="EMBL" id="JACWZY010000013">
    <property type="protein sequence ID" value="MBD2702220.1"/>
    <property type="molecule type" value="Genomic_DNA"/>
</dbReference>
<evidence type="ECO:0000259" key="2">
    <source>
        <dbReference type="PROSITE" id="PS51186"/>
    </source>
</evidence>
<accession>A0A926XXY9</accession>
<dbReference type="GO" id="GO:0008080">
    <property type="term" value="F:N-acetyltransferase activity"/>
    <property type="evidence" value="ECO:0007669"/>
    <property type="project" value="InterPro"/>
</dbReference>
<dbReference type="Gene3D" id="3.40.630.30">
    <property type="match status" value="1"/>
</dbReference>
<feature type="domain" description="N-acetyltransferase" evidence="2">
    <location>
        <begin position="1"/>
        <end position="144"/>
    </location>
</feature>
<dbReference type="InterPro" id="IPR050769">
    <property type="entry name" value="NAT_camello-type"/>
</dbReference>
<comment type="caution">
    <text evidence="3">The sequence shown here is derived from an EMBL/GenBank/DDBJ whole genome shotgun (WGS) entry which is preliminary data.</text>
</comment>
<dbReference type="CDD" id="cd04301">
    <property type="entry name" value="NAT_SF"/>
    <property type="match status" value="1"/>
</dbReference>
<sequence>MTIQLKAAQPDVLGPLTELLAAHHLPVSDLPGGLPNFWIAVNSDRLIGSIGFEKYGNIGLLRSVCVDVDYRNQGIAHQLYNVLSQTAQQQGIDTLYLITTTAAQYFARLGFTAIDRNEAPTSIQQTSQFSSLCPASAIVMRQTL</sequence>
<keyword evidence="4" id="KW-1185">Reference proteome</keyword>
<organism evidence="3 4">
    <name type="scientific">Spirosoma profusum</name>
    <dbReference type="NCBI Taxonomy" id="2771354"/>
    <lineage>
        <taxon>Bacteria</taxon>
        <taxon>Pseudomonadati</taxon>
        <taxon>Bacteroidota</taxon>
        <taxon>Cytophagia</taxon>
        <taxon>Cytophagales</taxon>
        <taxon>Cytophagaceae</taxon>
        <taxon>Spirosoma</taxon>
    </lineage>
</organism>
<evidence type="ECO:0000256" key="1">
    <source>
        <dbReference type="ARBA" id="ARBA00022679"/>
    </source>
</evidence>
<name>A0A926XXY9_9BACT</name>
<dbReference type="PANTHER" id="PTHR13947">
    <property type="entry name" value="GNAT FAMILY N-ACETYLTRANSFERASE"/>
    <property type="match status" value="1"/>
</dbReference>
<evidence type="ECO:0000313" key="4">
    <source>
        <dbReference type="Proteomes" id="UP000598820"/>
    </source>
</evidence>
<protein>
    <submittedName>
        <fullName evidence="3">GNAT family N-acetyltransferase</fullName>
    </submittedName>
</protein>
<dbReference type="Proteomes" id="UP000598820">
    <property type="component" value="Unassembled WGS sequence"/>
</dbReference>
<dbReference type="PANTHER" id="PTHR13947:SF37">
    <property type="entry name" value="LD18367P"/>
    <property type="match status" value="1"/>
</dbReference>
<gene>
    <name evidence="3" type="ORF">IC229_16325</name>
</gene>
<evidence type="ECO:0000313" key="3">
    <source>
        <dbReference type="EMBL" id="MBD2702220.1"/>
    </source>
</evidence>
<dbReference type="PROSITE" id="PS51186">
    <property type="entry name" value="GNAT"/>
    <property type="match status" value="1"/>
</dbReference>
<dbReference type="NCBIfam" id="NF040501">
    <property type="entry name" value="resist_ArsN2"/>
    <property type="match status" value="1"/>
</dbReference>
<keyword evidence="1" id="KW-0808">Transferase</keyword>
<proteinExistence type="predicted"/>
<reference evidence="3" key="1">
    <citation type="submission" date="2020-09" db="EMBL/GenBank/DDBJ databases">
        <authorList>
            <person name="Kim M.K."/>
        </authorList>
    </citation>
    <scope>NUCLEOTIDE SEQUENCE</scope>
    <source>
        <strain evidence="3">BT702</strain>
    </source>
</reference>